<keyword evidence="2" id="KW-0812">Transmembrane</keyword>
<feature type="transmembrane region" description="Helical" evidence="2">
    <location>
        <begin position="135"/>
        <end position="154"/>
    </location>
</feature>
<evidence type="ECO:0000313" key="4">
    <source>
        <dbReference type="Proteomes" id="UP000181951"/>
    </source>
</evidence>
<evidence type="ECO:0008006" key="5">
    <source>
        <dbReference type="Google" id="ProtNLM"/>
    </source>
</evidence>
<dbReference type="EMBL" id="FODD01000015">
    <property type="protein sequence ID" value="SEO01658.1"/>
    <property type="molecule type" value="Genomic_DNA"/>
</dbReference>
<evidence type="ECO:0000256" key="1">
    <source>
        <dbReference type="SAM" id="MobiDB-lite"/>
    </source>
</evidence>
<dbReference type="Proteomes" id="UP000181951">
    <property type="component" value="Unassembled WGS sequence"/>
</dbReference>
<evidence type="ECO:0000256" key="2">
    <source>
        <dbReference type="SAM" id="Phobius"/>
    </source>
</evidence>
<keyword evidence="2" id="KW-0472">Membrane</keyword>
<feature type="transmembrane region" description="Helical" evidence="2">
    <location>
        <begin position="111"/>
        <end position="129"/>
    </location>
</feature>
<protein>
    <recommendedName>
        <fullName evidence="5">Protein transporter Sec31</fullName>
    </recommendedName>
</protein>
<organism evidence="3 4">
    <name type="scientific">Actinacidiphila rubida</name>
    <dbReference type="NCBI Taxonomy" id="310780"/>
    <lineage>
        <taxon>Bacteria</taxon>
        <taxon>Bacillati</taxon>
        <taxon>Actinomycetota</taxon>
        <taxon>Actinomycetes</taxon>
        <taxon>Kitasatosporales</taxon>
        <taxon>Streptomycetaceae</taxon>
        <taxon>Actinacidiphila</taxon>
    </lineage>
</organism>
<sequence length="328" mass="35080">MKHKTRTEHYEESFTVDGKTHTIPKTREVKVPAVPRDFDATVLSTVTRVTCLVVVAAMVWSTVSIGSMLSQVAPTWTAYMIAGVFDLAWISALAVEWLSRYQPNKAKFPKAVGWAALAVSIAAIFAHGLLAHQPVAGAVGAVISALAKVMWMLVMRHTAKALTPDQQAWVDAEMSEANALLAVTVARRQVARVRARAADELAALEFGRADYQVSQAPPTPAESAEAADETEREQNPVPVLRSVGENSVPEPSSAEVPVAEPGAAPVPVVAVPSGRNFGSDIGSRTELLNNLINGGVTDLAELRNQVRDAGFTAPSDSYIRRLVRGVAK</sequence>
<dbReference type="STRING" id="310780.SAMN05216267_1015111"/>
<feature type="transmembrane region" description="Helical" evidence="2">
    <location>
        <begin position="49"/>
        <end position="70"/>
    </location>
</feature>
<name>A0A1H8LAA8_9ACTN</name>
<gene>
    <name evidence="3" type="ORF">SAMN05216267_1015111</name>
</gene>
<reference evidence="3 4" key="1">
    <citation type="submission" date="2016-10" db="EMBL/GenBank/DDBJ databases">
        <authorList>
            <person name="de Groot N.N."/>
        </authorList>
    </citation>
    <scope>NUCLEOTIDE SEQUENCE [LARGE SCALE GENOMIC DNA]</scope>
    <source>
        <strain evidence="3 4">CGMCC 4.2026</strain>
    </source>
</reference>
<evidence type="ECO:0000313" key="3">
    <source>
        <dbReference type="EMBL" id="SEO01658.1"/>
    </source>
</evidence>
<feature type="region of interest" description="Disordered" evidence="1">
    <location>
        <begin position="213"/>
        <end position="259"/>
    </location>
</feature>
<dbReference type="OrthoDB" id="4097676at2"/>
<keyword evidence="4" id="KW-1185">Reference proteome</keyword>
<dbReference type="AlphaFoldDB" id="A0A1H8LAA8"/>
<dbReference type="RefSeq" id="WP_069462518.1">
    <property type="nucleotide sequence ID" value="NZ_FODD01000015.1"/>
</dbReference>
<feature type="transmembrane region" description="Helical" evidence="2">
    <location>
        <begin position="76"/>
        <end position="99"/>
    </location>
</feature>
<keyword evidence="2" id="KW-1133">Transmembrane helix</keyword>
<proteinExistence type="predicted"/>
<accession>A0A1H8LAA8</accession>